<proteinExistence type="predicted"/>
<dbReference type="InterPro" id="IPR032164">
    <property type="entry name" value="DUF5000"/>
</dbReference>
<evidence type="ECO:0000313" key="3">
    <source>
        <dbReference type="Proteomes" id="UP000293347"/>
    </source>
</evidence>
<dbReference type="EMBL" id="SJSL01000001">
    <property type="protein sequence ID" value="TCD03865.1"/>
    <property type="molecule type" value="Genomic_DNA"/>
</dbReference>
<dbReference type="Proteomes" id="UP000293347">
    <property type="component" value="Unassembled WGS sequence"/>
</dbReference>
<evidence type="ECO:0000259" key="1">
    <source>
        <dbReference type="PROSITE" id="PS50022"/>
    </source>
</evidence>
<keyword evidence="3" id="KW-1185">Reference proteome</keyword>
<dbReference type="OrthoDB" id="621114at2"/>
<organism evidence="2 3">
    <name type="scientific">Pedobacter psychroterrae</name>
    <dbReference type="NCBI Taxonomy" id="2530453"/>
    <lineage>
        <taxon>Bacteria</taxon>
        <taxon>Pseudomonadati</taxon>
        <taxon>Bacteroidota</taxon>
        <taxon>Sphingobacteriia</taxon>
        <taxon>Sphingobacteriales</taxon>
        <taxon>Sphingobacteriaceae</taxon>
        <taxon>Pedobacter</taxon>
    </lineage>
</organism>
<dbReference type="InterPro" id="IPR032527">
    <property type="entry name" value="DUF4959"/>
</dbReference>
<comment type="caution">
    <text evidence="2">The sequence shown here is derived from an EMBL/GenBank/DDBJ whole genome shotgun (WGS) entry which is preliminary data.</text>
</comment>
<dbReference type="Pfam" id="PF16391">
    <property type="entry name" value="DUF5000"/>
    <property type="match status" value="1"/>
</dbReference>
<reference evidence="2 3" key="1">
    <citation type="submission" date="2019-02" db="EMBL/GenBank/DDBJ databases">
        <title>Pedobacter sp. RP-1-14 sp. nov., isolated from Arctic soil.</title>
        <authorList>
            <person name="Dahal R.H."/>
        </authorList>
    </citation>
    <scope>NUCLEOTIDE SEQUENCE [LARGE SCALE GENOMIC DNA]</scope>
    <source>
        <strain evidence="2 3">RP-1-14</strain>
    </source>
</reference>
<dbReference type="InterPro" id="IPR033431">
    <property type="entry name" value="DUF5126"/>
</dbReference>
<evidence type="ECO:0000313" key="2">
    <source>
        <dbReference type="EMBL" id="TCD03865.1"/>
    </source>
</evidence>
<dbReference type="PROSITE" id="PS51257">
    <property type="entry name" value="PROKAR_LIPOPROTEIN"/>
    <property type="match status" value="1"/>
</dbReference>
<dbReference type="Gene3D" id="2.60.120.260">
    <property type="entry name" value="Galactose-binding domain-like"/>
    <property type="match status" value="1"/>
</dbReference>
<dbReference type="SUPFAM" id="SSF49785">
    <property type="entry name" value="Galactose-binding domain-like"/>
    <property type="match status" value="1"/>
</dbReference>
<gene>
    <name evidence="2" type="ORF">EZ437_07930</name>
</gene>
<protein>
    <submittedName>
        <fullName evidence="2">DUF5126 domain-containing protein</fullName>
    </submittedName>
</protein>
<feature type="domain" description="F5/8 type C" evidence="1">
    <location>
        <begin position="258"/>
        <end position="398"/>
    </location>
</feature>
<accession>A0A4R0NW96</accession>
<name>A0A4R0NW96_9SPHI</name>
<dbReference type="AlphaFoldDB" id="A0A4R0NW96"/>
<dbReference type="InterPro" id="IPR000421">
    <property type="entry name" value="FA58C"/>
</dbReference>
<dbReference type="Pfam" id="PF17166">
    <property type="entry name" value="DUF5126"/>
    <property type="match status" value="1"/>
</dbReference>
<sequence length="401" mass="44761">MILIKIEMKKKYFVGTVFIALLWYGCAKEGRLDFVDESTPAPMQVSDVKVEATPGGGILTYKLPSDANLAYVKAIYEIQPGVFREAKSSKYTDTLRLVGFGDELVHTVKIYSVAANEKASEPILVELQPKTPPVKSVFESAIFKETFGGVNVAISNPVKADLAIVILKDSTGNGNWVTVRTFYTAATAGDFAARGFEATPQKFAMYIRDRWNNKSDTVIKELTPKPEIEIPSDTYKKLVLPTDQVTLAEPQYNIENLWNGLNERRLYASSNASSLPQWITIDLGKKVLLSRFKQYMEQFDHCYTGSGLKTFELYGSNSPNPDGSWGSWTLLGEFTTLKPSNLPLGQKTNEDINYACNLGADFYFDKQPEAVRYIRIKALETYSSPGQVVIMELKLFGQIIP</sequence>
<dbReference type="InterPro" id="IPR008979">
    <property type="entry name" value="Galactose-bd-like_sf"/>
</dbReference>
<dbReference type="PROSITE" id="PS50022">
    <property type="entry name" value="FA58C_3"/>
    <property type="match status" value="1"/>
</dbReference>
<dbReference type="Pfam" id="PF16323">
    <property type="entry name" value="DUF4959"/>
    <property type="match status" value="1"/>
</dbReference>